<keyword evidence="15 19" id="KW-0472">Membrane</keyword>
<evidence type="ECO:0000256" key="19">
    <source>
        <dbReference type="SAM" id="Phobius"/>
    </source>
</evidence>
<keyword evidence="17" id="KW-1208">Phospholipid metabolism</keyword>
<dbReference type="AlphaFoldDB" id="A0A0A8ULG5"/>
<dbReference type="PANTHER" id="PTHR46382">
    <property type="entry name" value="PHOSPHATIDATE CYTIDYLYLTRANSFERASE"/>
    <property type="match status" value="1"/>
</dbReference>
<feature type="transmembrane region" description="Helical" evidence="19">
    <location>
        <begin position="79"/>
        <end position="96"/>
    </location>
</feature>
<comment type="subcellular location">
    <subcellularLocation>
        <location evidence="2">Cell membrane</location>
        <topology evidence="2">Multi-pass membrane protein</topology>
    </subcellularLocation>
</comment>
<keyword evidence="8" id="KW-1003">Cell membrane</keyword>
<feature type="transmembrane region" description="Helical" evidence="19">
    <location>
        <begin position="173"/>
        <end position="192"/>
    </location>
</feature>
<keyword evidence="16" id="KW-0594">Phospholipid biosynthesis</keyword>
<gene>
    <name evidence="20" type="primary">cdsA</name>
    <name evidence="20" type="ORF">LHA_0605</name>
</gene>
<evidence type="ECO:0000313" key="21">
    <source>
        <dbReference type="Proteomes" id="UP000032803"/>
    </source>
</evidence>
<reference evidence="21" key="1">
    <citation type="submission" date="2014-09" db="EMBL/GenBank/DDBJ databases">
        <authorList>
            <person name="Gomez-Valero L."/>
        </authorList>
    </citation>
    <scope>NUCLEOTIDE SEQUENCE [LARGE SCALE GENOMIC DNA]</scope>
    <source>
        <strain evidence="21">ATCC35250</strain>
    </source>
</reference>
<evidence type="ECO:0000256" key="11">
    <source>
        <dbReference type="ARBA" id="ARBA00022692"/>
    </source>
</evidence>
<evidence type="ECO:0000256" key="15">
    <source>
        <dbReference type="ARBA" id="ARBA00023136"/>
    </source>
</evidence>
<evidence type="ECO:0000256" key="10">
    <source>
        <dbReference type="ARBA" id="ARBA00022679"/>
    </source>
</evidence>
<dbReference type="HOGENOM" id="CLU_037294_1_2_6"/>
<dbReference type="PATRIC" id="fig|449.7.peg.2703"/>
<evidence type="ECO:0000256" key="18">
    <source>
        <dbReference type="RuleBase" id="RU003938"/>
    </source>
</evidence>
<keyword evidence="9" id="KW-0444">Lipid biosynthesis</keyword>
<comment type="catalytic activity">
    <reaction evidence="1 18">
        <text>a 1,2-diacyl-sn-glycero-3-phosphate + CTP + H(+) = a CDP-1,2-diacyl-sn-glycerol + diphosphate</text>
        <dbReference type="Rhea" id="RHEA:16229"/>
        <dbReference type="ChEBI" id="CHEBI:15378"/>
        <dbReference type="ChEBI" id="CHEBI:33019"/>
        <dbReference type="ChEBI" id="CHEBI:37563"/>
        <dbReference type="ChEBI" id="CHEBI:58332"/>
        <dbReference type="ChEBI" id="CHEBI:58608"/>
        <dbReference type="EC" id="2.7.7.41"/>
    </reaction>
</comment>
<evidence type="ECO:0000256" key="6">
    <source>
        <dbReference type="ARBA" id="ARBA00012487"/>
    </source>
</evidence>
<dbReference type="InterPro" id="IPR000374">
    <property type="entry name" value="PC_trans"/>
</dbReference>
<comment type="similarity">
    <text evidence="5 18">Belongs to the CDS family.</text>
</comment>
<evidence type="ECO:0000256" key="9">
    <source>
        <dbReference type="ARBA" id="ARBA00022516"/>
    </source>
</evidence>
<dbReference type="PROSITE" id="PS01315">
    <property type="entry name" value="CDS"/>
    <property type="match status" value="1"/>
</dbReference>
<keyword evidence="10 18" id="KW-0808">Transferase</keyword>
<name>A0A0A8ULG5_LEGHA</name>
<evidence type="ECO:0000256" key="7">
    <source>
        <dbReference type="ARBA" id="ARBA00019373"/>
    </source>
</evidence>
<evidence type="ECO:0000256" key="1">
    <source>
        <dbReference type="ARBA" id="ARBA00001698"/>
    </source>
</evidence>
<dbReference type="UniPathway" id="UPA00557">
    <property type="reaction ID" value="UER00614"/>
</dbReference>
<keyword evidence="13 19" id="KW-1133">Transmembrane helix</keyword>
<keyword evidence="12 18" id="KW-0548">Nucleotidyltransferase</keyword>
<evidence type="ECO:0000256" key="8">
    <source>
        <dbReference type="ARBA" id="ARBA00022475"/>
    </source>
</evidence>
<keyword evidence="21" id="KW-1185">Reference proteome</keyword>
<dbReference type="PANTHER" id="PTHR46382:SF1">
    <property type="entry name" value="PHOSPHATIDATE CYTIDYLYLTRANSFERASE"/>
    <property type="match status" value="1"/>
</dbReference>
<dbReference type="OrthoDB" id="9799199at2"/>
<dbReference type="EMBL" id="LN681225">
    <property type="protein sequence ID" value="CEK09695.1"/>
    <property type="molecule type" value="Genomic_DNA"/>
</dbReference>
<dbReference type="Proteomes" id="UP000032803">
    <property type="component" value="Chromosome I"/>
</dbReference>
<protein>
    <recommendedName>
        <fullName evidence="7 18">Phosphatidate cytidylyltransferase</fullName>
        <ecNumber evidence="6 18">2.7.7.41</ecNumber>
    </recommendedName>
</protein>
<organism evidence="20 21">
    <name type="scientific">Legionella hackeliae</name>
    <dbReference type="NCBI Taxonomy" id="449"/>
    <lineage>
        <taxon>Bacteria</taxon>
        <taxon>Pseudomonadati</taxon>
        <taxon>Pseudomonadota</taxon>
        <taxon>Gammaproteobacteria</taxon>
        <taxon>Legionellales</taxon>
        <taxon>Legionellaceae</taxon>
        <taxon>Legionella</taxon>
    </lineage>
</organism>
<dbReference type="STRING" id="449.LHA_0605"/>
<evidence type="ECO:0000256" key="3">
    <source>
        <dbReference type="ARBA" id="ARBA00005119"/>
    </source>
</evidence>
<evidence type="ECO:0000256" key="16">
    <source>
        <dbReference type="ARBA" id="ARBA00023209"/>
    </source>
</evidence>
<keyword evidence="11 18" id="KW-0812">Transmembrane</keyword>
<dbReference type="KEGG" id="lha:LHA_0605"/>
<evidence type="ECO:0000313" key="20">
    <source>
        <dbReference type="EMBL" id="CEK09695.1"/>
    </source>
</evidence>
<dbReference type="RefSeq" id="WP_045105182.1">
    <property type="nucleotide sequence ID" value="NZ_LN681225.1"/>
</dbReference>
<dbReference type="GO" id="GO:0005886">
    <property type="term" value="C:plasma membrane"/>
    <property type="evidence" value="ECO:0007669"/>
    <property type="project" value="UniProtKB-SubCell"/>
</dbReference>
<evidence type="ECO:0000256" key="13">
    <source>
        <dbReference type="ARBA" id="ARBA00022989"/>
    </source>
</evidence>
<evidence type="ECO:0000256" key="17">
    <source>
        <dbReference type="ARBA" id="ARBA00023264"/>
    </source>
</evidence>
<dbReference type="GO" id="GO:0016024">
    <property type="term" value="P:CDP-diacylglycerol biosynthetic process"/>
    <property type="evidence" value="ECO:0007669"/>
    <property type="project" value="UniProtKB-UniPathway"/>
</dbReference>
<feature type="transmembrane region" description="Helical" evidence="19">
    <location>
        <begin position="134"/>
        <end position="152"/>
    </location>
</feature>
<evidence type="ECO:0000256" key="2">
    <source>
        <dbReference type="ARBA" id="ARBA00004651"/>
    </source>
</evidence>
<evidence type="ECO:0000256" key="12">
    <source>
        <dbReference type="ARBA" id="ARBA00022695"/>
    </source>
</evidence>
<dbReference type="Pfam" id="PF01148">
    <property type="entry name" value="CTP_transf_1"/>
    <property type="match status" value="1"/>
</dbReference>
<evidence type="ECO:0000256" key="4">
    <source>
        <dbReference type="ARBA" id="ARBA00005189"/>
    </source>
</evidence>
<dbReference type="EC" id="2.7.7.41" evidence="6 18"/>
<feature type="transmembrane region" description="Helical" evidence="19">
    <location>
        <begin position="198"/>
        <end position="218"/>
    </location>
</feature>
<comment type="pathway">
    <text evidence="3 18">Phospholipid metabolism; CDP-diacylglycerol biosynthesis; CDP-diacylglycerol from sn-glycerol 3-phosphate: step 3/3.</text>
</comment>
<dbReference type="GO" id="GO:0004605">
    <property type="term" value="F:phosphatidate cytidylyltransferase activity"/>
    <property type="evidence" value="ECO:0007669"/>
    <property type="project" value="UniProtKB-EC"/>
</dbReference>
<accession>A0A0A8ULG5</accession>
<keyword evidence="14" id="KW-0443">Lipid metabolism</keyword>
<comment type="pathway">
    <text evidence="4">Lipid metabolism.</text>
</comment>
<sequence length="265" mass="29319">MFKQRLITTLVLVPLVLIALYYATDWMFAGLIALLLLGCTIEWLQLIPLRQLALKCLFVAVVLALAWLCQYWFDGFLVLGFVLWLGILVAVIYFPASQSTWGYPWVVNLAGLLVLPLFAQSMIKIHAEEQGKAFILYLLVLIWAADIGAYLTGKKFGRHKLIPAVSPGKTIEGSLGGFILSLLIAVAGYFYFQPQTPLIWFCIAAATALISILGDLFISILKRRAKLKDTGHLLPGHGGVLDRLDSLIAASPLFYWGLRLLTPGL</sequence>
<proteinExistence type="inferred from homology"/>
<feature type="transmembrane region" description="Helical" evidence="19">
    <location>
        <begin position="56"/>
        <end position="73"/>
    </location>
</feature>
<evidence type="ECO:0000256" key="14">
    <source>
        <dbReference type="ARBA" id="ARBA00023098"/>
    </source>
</evidence>
<evidence type="ECO:0000256" key="5">
    <source>
        <dbReference type="ARBA" id="ARBA00010185"/>
    </source>
</evidence>
<feature type="transmembrane region" description="Helical" evidence="19">
    <location>
        <begin position="103"/>
        <end position="122"/>
    </location>
</feature>